<proteinExistence type="inferred from homology"/>
<dbReference type="GO" id="GO:0005506">
    <property type="term" value="F:iron ion binding"/>
    <property type="evidence" value="ECO:0007669"/>
    <property type="project" value="InterPro"/>
</dbReference>
<sequence>MFYPIMCIVALVLTWLLYITLLRLIWSPIAHIPGPKLAAITSLYEMYYELIKGGGGQYCFQIQKLHKMYGPIVRINPTEVHIDDPHYYSHLYTSGRKTDKLPSTQYRFNIPHATFSIPGWEQHREQRKALDSFFSRKNLSNVIPTMLEVLERACLHLDGVYVDTEKPVDLRDFWGAIISDVISAMIFGHPKGYVDCAEFKSPFTEAMNHLAALSGWTTYFPGIFALVDRIPSALIERMPSLRIVLQNRDDIEKEIRKLELDSVEFQSSKTIFHSIPGSSKSLGRVDYLRDEATSLTAAGAETTTWVCVVGCFHVLNQPTIKDCLVDELNSFQVGNILTGDIRQLEKLPYLSAVVHESLRLAFGTIERMPRIDNSNPFHYNEYTIPPGTPIGMDSYHMHMNESVFPNPSTFDPKRWLKSQDASTPNLSPFLTTFGHGPRSCLGRPLARTLIYYGLAMFFSRYSCELFETTESDVQFTNGKIVPRARKDSKGVRVTVSPRV</sequence>
<dbReference type="InterPro" id="IPR036396">
    <property type="entry name" value="Cyt_P450_sf"/>
</dbReference>
<evidence type="ECO:0000256" key="9">
    <source>
        <dbReference type="PIRSR" id="PIRSR602401-1"/>
    </source>
</evidence>
<evidence type="ECO:0000256" key="11">
    <source>
        <dbReference type="SAM" id="Coils"/>
    </source>
</evidence>
<evidence type="ECO:0000313" key="13">
    <source>
        <dbReference type="Proteomes" id="UP000028045"/>
    </source>
</evidence>
<name>A0A084AW89_STACB</name>
<dbReference type="PRINTS" id="PR00463">
    <property type="entry name" value="EP450I"/>
</dbReference>
<evidence type="ECO:0000256" key="5">
    <source>
        <dbReference type="ARBA" id="ARBA00022723"/>
    </source>
</evidence>
<dbReference type="InterPro" id="IPR001128">
    <property type="entry name" value="Cyt_P450"/>
</dbReference>
<dbReference type="GO" id="GO:0020037">
    <property type="term" value="F:heme binding"/>
    <property type="evidence" value="ECO:0007669"/>
    <property type="project" value="InterPro"/>
</dbReference>
<dbReference type="InterPro" id="IPR002401">
    <property type="entry name" value="Cyt_P450_E_grp-I"/>
</dbReference>
<keyword evidence="11" id="KW-0175">Coiled coil</keyword>
<evidence type="ECO:0000256" key="2">
    <source>
        <dbReference type="ARBA" id="ARBA00004685"/>
    </source>
</evidence>
<comment type="pathway">
    <text evidence="2">Mycotoxin biosynthesis.</text>
</comment>
<dbReference type="Pfam" id="PF00067">
    <property type="entry name" value="p450"/>
    <property type="match status" value="1"/>
</dbReference>
<organism evidence="12 13">
    <name type="scientific">Stachybotrys chartarum (strain CBS 109288 / IBT 7711)</name>
    <name type="common">Toxic black mold</name>
    <name type="synonym">Stilbospora chartarum</name>
    <dbReference type="NCBI Taxonomy" id="1280523"/>
    <lineage>
        <taxon>Eukaryota</taxon>
        <taxon>Fungi</taxon>
        <taxon>Dikarya</taxon>
        <taxon>Ascomycota</taxon>
        <taxon>Pezizomycotina</taxon>
        <taxon>Sordariomycetes</taxon>
        <taxon>Hypocreomycetidae</taxon>
        <taxon>Hypocreales</taxon>
        <taxon>Stachybotryaceae</taxon>
        <taxon>Stachybotrys</taxon>
    </lineage>
</organism>
<dbReference type="CDD" id="cd11062">
    <property type="entry name" value="CYP58-like"/>
    <property type="match status" value="1"/>
</dbReference>
<dbReference type="SUPFAM" id="SSF48264">
    <property type="entry name" value="Cytochrome P450"/>
    <property type="match status" value="1"/>
</dbReference>
<evidence type="ECO:0000256" key="6">
    <source>
        <dbReference type="ARBA" id="ARBA00023002"/>
    </source>
</evidence>
<reference evidence="12 13" key="1">
    <citation type="journal article" date="2014" name="BMC Genomics">
        <title>Comparative genome sequencing reveals chemotype-specific gene clusters in the toxigenic black mold Stachybotrys.</title>
        <authorList>
            <person name="Semeiks J."/>
            <person name="Borek D."/>
            <person name="Otwinowski Z."/>
            <person name="Grishin N.V."/>
        </authorList>
    </citation>
    <scope>NUCLEOTIDE SEQUENCE [LARGE SCALE GENOMIC DNA]</scope>
    <source>
        <strain evidence="13">CBS 109288 / IBT 7711</strain>
    </source>
</reference>
<evidence type="ECO:0000313" key="12">
    <source>
        <dbReference type="EMBL" id="KEY69568.1"/>
    </source>
</evidence>
<feature type="binding site" description="axial binding residue" evidence="9">
    <location>
        <position position="440"/>
    </location>
    <ligand>
        <name>heme</name>
        <dbReference type="ChEBI" id="CHEBI:30413"/>
    </ligand>
    <ligandPart>
        <name>Fe</name>
        <dbReference type="ChEBI" id="CHEBI:18248"/>
    </ligandPart>
</feature>
<keyword evidence="5 9" id="KW-0479">Metal-binding</keyword>
<dbReference type="HOGENOM" id="CLU_001570_14_4_1"/>
<dbReference type="PANTHER" id="PTHR24305:SF157">
    <property type="entry name" value="N-ACETYLTRYPTOPHAN 6-HYDROXYLASE IVOC-RELATED"/>
    <property type="match status" value="1"/>
</dbReference>
<comment type="cofactor">
    <cofactor evidence="1 9">
        <name>heme</name>
        <dbReference type="ChEBI" id="CHEBI:30413"/>
    </cofactor>
</comment>
<dbReference type="GO" id="GO:0004497">
    <property type="term" value="F:monooxygenase activity"/>
    <property type="evidence" value="ECO:0007669"/>
    <property type="project" value="UniProtKB-KW"/>
</dbReference>
<dbReference type="Proteomes" id="UP000028045">
    <property type="component" value="Unassembled WGS sequence"/>
</dbReference>
<evidence type="ECO:0000256" key="8">
    <source>
        <dbReference type="ARBA" id="ARBA00023033"/>
    </source>
</evidence>
<dbReference type="PANTHER" id="PTHR24305">
    <property type="entry name" value="CYTOCHROME P450"/>
    <property type="match status" value="1"/>
</dbReference>
<gene>
    <name evidence="12" type="ORF">S7711_09280</name>
</gene>
<keyword evidence="8 10" id="KW-0503">Monooxygenase</keyword>
<protein>
    <recommendedName>
        <fullName evidence="14">Cytochrome P450</fullName>
    </recommendedName>
</protein>
<dbReference type="InterPro" id="IPR050121">
    <property type="entry name" value="Cytochrome_P450_monoxygenase"/>
</dbReference>
<dbReference type="InterPro" id="IPR017972">
    <property type="entry name" value="Cyt_P450_CS"/>
</dbReference>
<evidence type="ECO:0000256" key="10">
    <source>
        <dbReference type="RuleBase" id="RU000461"/>
    </source>
</evidence>
<keyword evidence="4 9" id="KW-0349">Heme</keyword>
<dbReference type="PROSITE" id="PS00086">
    <property type="entry name" value="CYTOCHROME_P450"/>
    <property type="match status" value="1"/>
</dbReference>
<dbReference type="GO" id="GO:0016705">
    <property type="term" value="F:oxidoreductase activity, acting on paired donors, with incorporation or reduction of molecular oxygen"/>
    <property type="evidence" value="ECO:0007669"/>
    <property type="project" value="InterPro"/>
</dbReference>
<feature type="coiled-coil region" evidence="11">
    <location>
        <begin position="241"/>
        <end position="268"/>
    </location>
</feature>
<accession>A0A084AW89</accession>
<dbReference type="EMBL" id="KL648524">
    <property type="protein sequence ID" value="KEY69568.1"/>
    <property type="molecule type" value="Genomic_DNA"/>
</dbReference>
<dbReference type="OrthoDB" id="3945418at2759"/>
<keyword evidence="7 9" id="KW-0408">Iron</keyword>
<evidence type="ECO:0008006" key="14">
    <source>
        <dbReference type="Google" id="ProtNLM"/>
    </source>
</evidence>
<comment type="similarity">
    <text evidence="3 10">Belongs to the cytochrome P450 family.</text>
</comment>
<evidence type="ECO:0000256" key="7">
    <source>
        <dbReference type="ARBA" id="ARBA00023004"/>
    </source>
</evidence>
<evidence type="ECO:0000256" key="1">
    <source>
        <dbReference type="ARBA" id="ARBA00001971"/>
    </source>
</evidence>
<dbReference type="Gene3D" id="1.10.630.10">
    <property type="entry name" value="Cytochrome P450"/>
    <property type="match status" value="1"/>
</dbReference>
<dbReference type="AlphaFoldDB" id="A0A084AW89"/>
<keyword evidence="6 10" id="KW-0560">Oxidoreductase</keyword>
<evidence type="ECO:0000256" key="4">
    <source>
        <dbReference type="ARBA" id="ARBA00022617"/>
    </source>
</evidence>
<evidence type="ECO:0000256" key="3">
    <source>
        <dbReference type="ARBA" id="ARBA00010617"/>
    </source>
</evidence>
<keyword evidence="13" id="KW-1185">Reference proteome</keyword>